<reference evidence="1" key="1">
    <citation type="submission" date="2021-06" db="EMBL/GenBank/DDBJ databases">
        <authorList>
            <person name="Kallberg Y."/>
            <person name="Tangrot J."/>
            <person name="Rosling A."/>
        </authorList>
    </citation>
    <scope>NUCLEOTIDE SEQUENCE</scope>
    <source>
        <strain evidence="1">CL356</strain>
    </source>
</reference>
<comment type="caution">
    <text evidence="1">The sequence shown here is derived from an EMBL/GenBank/DDBJ whole genome shotgun (WGS) entry which is preliminary data.</text>
</comment>
<keyword evidence="2" id="KW-1185">Reference proteome</keyword>
<proteinExistence type="predicted"/>
<sequence length="692" mass="78279">MSFLFVKNRFEAVNNVQLQETWLQKCLDKLKQNSEYQNANNQKLYQAVYNEFLESDLKQSIKPSLPPLMDSTHKIIIGENRPVILQIVEIFEVGIPNQTLLDIINSHFSGTIKQGHKYNDIRDRQNEPIQFPRAMLRLYLTDGAQIIDAVEFKPLEQLNLLTPIGTKHHDERRNILVSEGNQNIHPNINSDISVDVSAHSNIVNNEGSGQKMHSRNRYSSADESSENHNRGILERKDGPPSTKSFDKAMGTERSSNVTTNHKCFQNGKTSGSFTESVAHSQSNTSVSTHVENAEAPQTELTPRLKNNAQQLFDMYEQLWDEDELENMSFFNSQMFSANDDKHNVTPQDNPNTCNSQDSVNKNDHTTIGLKGDDVSVDPSNNEHNLNGSDSNDHMKDKYSFLMDDIEYDPSFMDFQNEGFEIGKTNQGLREIRHEGYPTPQNKRHSAFNLETRWSLKHTLDEEDLIQDDKPKEKKRCTVSLKDNNDLTGSGKEFIPIEIDHIGDVEEKVQSKDHPVEYINKNKDTSTNLTVQEKLDVIKSIPSKERPETTSTNSGEPFLASSPTSSPPIISSLECFQLPSEIFDDISPIATHDNTFNDISSFVDIIDGKFSSTLANETDKNTSNILIKPMNSNGDVIIISDDEEEGIALNDLGYGDWEEKSPRDSLIFGMSQDEELPSEEDLVRSSIFKNKIS</sequence>
<dbReference type="Proteomes" id="UP000789525">
    <property type="component" value="Unassembled WGS sequence"/>
</dbReference>
<name>A0ACA9LIC6_9GLOM</name>
<gene>
    <name evidence="1" type="ORF">ACOLOM_LOCUS3847</name>
</gene>
<organism evidence="1 2">
    <name type="scientific">Acaulospora colombiana</name>
    <dbReference type="NCBI Taxonomy" id="27376"/>
    <lineage>
        <taxon>Eukaryota</taxon>
        <taxon>Fungi</taxon>
        <taxon>Fungi incertae sedis</taxon>
        <taxon>Mucoromycota</taxon>
        <taxon>Glomeromycotina</taxon>
        <taxon>Glomeromycetes</taxon>
        <taxon>Diversisporales</taxon>
        <taxon>Acaulosporaceae</taxon>
        <taxon>Acaulospora</taxon>
    </lineage>
</organism>
<protein>
    <submittedName>
        <fullName evidence="1">10338_t:CDS:1</fullName>
    </submittedName>
</protein>
<accession>A0ACA9LIC6</accession>
<dbReference type="EMBL" id="CAJVPT010005934">
    <property type="protein sequence ID" value="CAG8525549.1"/>
    <property type="molecule type" value="Genomic_DNA"/>
</dbReference>
<evidence type="ECO:0000313" key="2">
    <source>
        <dbReference type="Proteomes" id="UP000789525"/>
    </source>
</evidence>
<evidence type="ECO:0000313" key="1">
    <source>
        <dbReference type="EMBL" id="CAG8525549.1"/>
    </source>
</evidence>